<dbReference type="EMBL" id="CP136896">
    <property type="protein sequence ID" value="WOL15288.1"/>
    <property type="molecule type" value="Genomic_DNA"/>
</dbReference>
<feature type="transmembrane region" description="Helical" evidence="10">
    <location>
        <begin position="208"/>
        <end position="224"/>
    </location>
</feature>
<name>A0AAQ3KUL3_9LILI</name>
<comment type="similarity">
    <text evidence="9">Belongs to the Ca(2+):cation antiporter (CaCA) (TC 2.A.19) family. Cation/calcium exchanger (CCX) subfamily.</text>
</comment>
<keyword evidence="8" id="KW-0406">Ion transport</keyword>
<dbReference type="Pfam" id="PF01699">
    <property type="entry name" value="Na_Ca_ex"/>
    <property type="match status" value="2"/>
</dbReference>
<evidence type="ECO:0000256" key="4">
    <source>
        <dbReference type="ARBA" id="ARBA00022692"/>
    </source>
</evidence>
<dbReference type="InterPro" id="IPR044880">
    <property type="entry name" value="NCX_ion-bd_dom_sf"/>
</dbReference>
<feature type="domain" description="Sodium/calcium exchanger membrane region" evidence="11">
    <location>
        <begin position="100"/>
        <end position="247"/>
    </location>
</feature>
<keyword evidence="3" id="KW-0050">Antiport</keyword>
<evidence type="ECO:0000313" key="12">
    <source>
        <dbReference type="EMBL" id="WOL15288.1"/>
    </source>
</evidence>
<evidence type="ECO:0000256" key="7">
    <source>
        <dbReference type="ARBA" id="ARBA00023136"/>
    </source>
</evidence>
<evidence type="ECO:0000256" key="6">
    <source>
        <dbReference type="ARBA" id="ARBA00023053"/>
    </source>
</evidence>
<dbReference type="InterPro" id="IPR004837">
    <property type="entry name" value="NaCa_Exmemb"/>
</dbReference>
<dbReference type="PANTHER" id="PTHR12266:SF36">
    <property type="entry name" value="OS10G0436900 PROTEIN"/>
    <property type="match status" value="1"/>
</dbReference>
<evidence type="ECO:0000256" key="9">
    <source>
        <dbReference type="ARBA" id="ARBA00038187"/>
    </source>
</evidence>
<evidence type="ECO:0000256" key="3">
    <source>
        <dbReference type="ARBA" id="ARBA00022449"/>
    </source>
</evidence>
<feature type="domain" description="Sodium/calcium exchanger membrane region" evidence="11">
    <location>
        <begin position="386"/>
        <end position="537"/>
    </location>
</feature>
<organism evidence="12 13">
    <name type="scientific">Canna indica</name>
    <name type="common">Indian-shot</name>
    <dbReference type="NCBI Taxonomy" id="4628"/>
    <lineage>
        <taxon>Eukaryota</taxon>
        <taxon>Viridiplantae</taxon>
        <taxon>Streptophyta</taxon>
        <taxon>Embryophyta</taxon>
        <taxon>Tracheophyta</taxon>
        <taxon>Spermatophyta</taxon>
        <taxon>Magnoliopsida</taxon>
        <taxon>Liliopsida</taxon>
        <taxon>Zingiberales</taxon>
        <taxon>Cannaceae</taxon>
        <taxon>Canna</taxon>
    </lineage>
</organism>
<evidence type="ECO:0000259" key="11">
    <source>
        <dbReference type="Pfam" id="PF01699"/>
    </source>
</evidence>
<dbReference type="AlphaFoldDB" id="A0AAQ3KUL3"/>
<keyword evidence="13" id="KW-1185">Reference proteome</keyword>
<feature type="transmembrane region" description="Helical" evidence="10">
    <location>
        <begin position="450"/>
        <end position="472"/>
    </location>
</feature>
<proteinExistence type="inferred from homology"/>
<feature type="transmembrane region" description="Helical" evidence="10">
    <location>
        <begin position="381"/>
        <end position="399"/>
    </location>
</feature>
<feature type="transmembrane region" description="Helical" evidence="10">
    <location>
        <begin position="351"/>
        <end position="369"/>
    </location>
</feature>
<keyword evidence="6" id="KW-0915">Sodium</keyword>
<feature type="transmembrane region" description="Helical" evidence="10">
    <location>
        <begin position="165"/>
        <end position="187"/>
    </location>
</feature>
<dbReference type="GO" id="GO:0015297">
    <property type="term" value="F:antiporter activity"/>
    <property type="evidence" value="ECO:0007669"/>
    <property type="project" value="UniProtKB-KW"/>
</dbReference>
<keyword evidence="2" id="KW-0813">Transport</keyword>
<evidence type="ECO:0000256" key="2">
    <source>
        <dbReference type="ARBA" id="ARBA00022448"/>
    </source>
</evidence>
<protein>
    <submittedName>
        <fullName evidence="12">Cation/calcium exchanger 1-like</fullName>
    </submittedName>
</protein>
<keyword evidence="4 10" id="KW-0812">Transmembrane</keyword>
<evidence type="ECO:0000256" key="1">
    <source>
        <dbReference type="ARBA" id="ARBA00004141"/>
    </source>
</evidence>
<evidence type="ECO:0000313" key="13">
    <source>
        <dbReference type="Proteomes" id="UP001327560"/>
    </source>
</evidence>
<gene>
    <name evidence="12" type="ORF">Cni_G24069</name>
</gene>
<comment type="subcellular location">
    <subcellularLocation>
        <location evidence="1">Membrane</location>
        <topology evidence="1">Multi-pass membrane protein</topology>
    </subcellularLocation>
</comment>
<dbReference type="Gene3D" id="1.20.1420.30">
    <property type="entry name" value="NCX, central ion-binding region"/>
    <property type="match status" value="2"/>
</dbReference>
<keyword evidence="7 10" id="KW-0472">Membrane</keyword>
<feature type="transmembrane region" description="Helical" evidence="10">
    <location>
        <begin position="322"/>
        <end position="339"/>
    </location>
</feature>
<feature type="transmembrane region" description="Helical" evidence="10">
    <location>
        <begin position="230"/>
        <end position="248"/>
    </location>
</feature>
<feature type="transmembrane region" description="Helical" evidence="10">
    <location>
        <begin position="492"/>
        <end position="510"/>
    </location>
</feature>
<evidence type="ECO:0000256" key="8">
    <source>
        <dbReference type="ARBA" id="ARBA00023201"/>
    </source>
</evidence>
<feature type="transmembrane region" description="Helical" evidence="10">
    <location>
        <begin position="12"/>
        <end position="31"/>
    </location>
</feature>
<dbReference type="GO" id="GO:0016020">
    <property type="term" value="C:membrane"/>
    <property type="evidence" value="ECO:0007669"/>
    <property type="project" value="UniProtKB-SubCell"/>
</dbReference>
<dbReference type="Proteomes" id="UP001327560">
    <property type="component" value="Chromosome 7"/>
</dbReference>
<dbReference type="PANTHER" id="PTHR12266">
    <property type="entry name" value="NA+/CA2+ K+ INDEPENDENT EXCHANGER"/>
    <property type="match status" value="1"/>
</dbReference>
<dbReference type="GO" id="GO:0008324">
    <property type="term" value="F:monoatomic cation transmembrane transporter activity"/>
    <property type="evidence" value="ECO:0007669"/>
    <property type="project" value="TreeGrafter"/>
</dbReference>
<feature type="transmembrane region" description="Helical" evidence="10">
    <location>
        <begin position="83"/>
        <end position="110"/>
    </location>
</feature>
<evidence type="ECO:0000256" key="10">
    <source>
        <dbReference type="SAM" id="Phobius"/>
    </source>
</evidence>
<reference evidence="12 13" key="1">
    <citation type="submission" date="2023-10" db="EMBL/GenBank/DDBJ databases">
        <title>Chromosome-scale genome assembly provides insights into flower coloration mechanisms of Canna indica.</title>
        <authorList>
            <person name="Li C."/>
        </authorList>
    </citation>
    <scope>NUCLEOTIDE SEQUENCE [LARGE SCALE GENOMIC DNA]</scope>
    <source>
        <tissue evidence="12">Flower</tissue>
    </source>
</reference>
<dbReference type="InterPro" id="IPR051359">
    <property type="entry name" value="CaCA_antiporter"/>
</dbReference>
<sequence>MDFLLSRKGSVLFLNILFFFLLLLFPLAAHLHSPSRRALRLHLKEKSCKDLLHEIKDHESICAYLKSRQQVCTPEGFIDYLQIFYCACGGSPFLGCILLALWLLVLFYLLGNTASVYFCSSLEGLSAVLRLPPTIAGVTLLSLGNGAPDVFSSVVSFAGSGVGDVGISSVLGGAFFVTSVVAGVIAITIDSRGFPIAAVDRSSFIRDLCFFLLVLVSLLAILIVGQVSIWGAMAFTSLYIAYVVLAWTGHFCKQKTSELAVPILDTSAEEDDEETGSSQPPKANSPVSSQVRRLLRLLELPLYLPRRLTIPDVSEERWSKPYAVASVTLAPLFMSALWKSQRGDVSSEETVLIYLVGGLAGIVLGILAMETTGKDSPPKKCLFPWLAGGFLMSVVWSYMIAGELVALLVAIGDIAGISPLVLGFTVLAWGNSLGDLIANVALAINGGRDGIQIAISGCYAGPIFNTLVGLGLSLVLASGASHPSPFVVPQDPAIFETIGFLIGGLLWALVILPRRGMKPDRVLGVGLVAIYLTFLCSRLFECLKIVRLGITPFNV</sequence>
<keyword evidence="8" id="KW-0739">Sodium transport</keyword>
<evidence type="ECO:0000256" key="5">
    <source>
        <dbReference type="ARBA" id="ARBA00022989"/>
    </source>
</evidence>
<keyword evidence="5 10" id="KW-1133">Transmembrane helix</keyword>
<accession>A0AAQ3KUL3</accession>
<dbReference type="GO" id="GO:0006814">
    <property type="term" value="P:sodium ion transport"/>
    <property type="evidence" value="ECO:0007669"/>
    <property type="project" value="UniProtKB-KW"/>
</dbReference>